<dbReference type="RefSeq" id="XP_008617483.1">
    <property type="nucleotide sequence ID" value="XM_008619261.1"/>
</dbReference>
<reference evidence="5 6" key="1">
    <citation type="submission" date="2012-04" db="EMBL/GenBank/DDBJ databases">
        <title>The Genome Sequence of Saprolegnia declina VS20.</title>
        <authorList>
            <consortium name="The Broad Institute Genome Sequencing Platform"/>
            <person name="Russ C."/>
            <person name="Nusbaum C."/>
            <person name="Tyler B."/>
            <person name="van West P."/>
            <person name="Dieguez-Uribeondo J."/>
            <person name="de Bruijn I."/>
            <person name="Tripathy S."/>
            <person name="Jiang R."/>
            <person name="Young S.K."/>
            <person name="Zeng Q."/>
            <person name="Gargeya S."/>
            <person name="Fitzgerald M."/>
            <person name="Haas B."/>
            <person name="Abouelleil A."/>
            <person name="Alvarado L."/>
            <person name="Arachchi H.M."/>
            <person name="Berlin A."/>
            <person name="Chapman S.B."/>
            <person name="Goldberg J."/>
            <person name="Griggs A."/>
            <person name="Gujja S."/>
            <person name="Hansen M."/>
            <person name="Howarth C."/>
            <person name="Imamovic A."/>
            <person name="Larimer J."/>
            <person name="McCowen C."/>
            <person name="Montmayeur A."/>
            <person name="Murphy C."/>
            <person name="Neiman D."/>
            <person name="Pearson M."/>
            <person name="Priest M."/>
            <person name="Roberts A."/>
            <person name="Saif S."/>
            <person name="Shea T."/>
            <person name="Sisk P."/>
            <person name="Sykes S."/>
            <person name="Wortman J."/>
            <person name="Nusbaum C."/>
            <person name="Birren B."/>
        </authorList>
    </citation>
    <scope>NUCLEOTIDE SEQUENCE [LARGE SCALE GENOMIC DNA]</scope>
    <source>
        <strain evidence="5 6">VS20</strain>
    </source>
</reference>
<dbReference type="STRING" id="1156394.T0PU47"/>
<evidence type="ECO:0000313" key="6">
    <source>
        <dbReference type="Proteomes" id="UP000030762"/>
    </source>
</evidence>
<dbReference type="Gene3D" id="3.50.50.60">
    <property type="entry name" value="FAD/NAD(P)-binding domain"/>
    <property type="match status" value="1"/>
</dbReference>
<sequence>MASSKVRDVLIVGGGVMGCSTAYHLAAKATGSLRITVLERSFAYKRTSAVLSAGGIRMQFSEKPNIEMSQYGLSFLRNAPETLAVPGHDPVDVNFVENGYLFLATEKGRSTLANNHAVQRSVGAPVELFTPEKLSQRFPWLETADVVAGALGVRDEGWFDPWAYLTGLKRKCAHLGVEFIEGELDGPMTVANDTIERVNIQTTCGDTLSVTPGHVVNAGGAWAQWTASAAGVNDLPVRARKRTIFVFQCPEAAKWTGDACSPLVVDPSGVYFRPEGCSGQFICGVSPDADSDPDCESDDLLQPDYDLFDDVIWPTIANRVPAFEAIKMVNAWAGFYDYNTFDHNAIIGKHPDRKNLYCINGFSGHGLQQSPAAGRGVAELILDGGYTSLDLSCFGLERVRANQPFFEKNIV</sequence>
<dbReference type="PANTHER" id="PTHR13847">
    <property type="entry name" value="SARCOSINE DEHYDROGENASE-RELATED"/>
    <property type="match status" value="1"/>
</dbReference>
<evidence type="ECO:0000256" key="1">
    <source>
        <dbReference type="ARBA" id="ARBA00023002"/>
    </source>
</evidence>
<dbReference type="VEuPathDB" id="FungiDB:SDRG_13180"/>
<keyword evidence="1" id="KW-0560">Oxidoreductase</keyword>
<dbReference type="GO" id="GO:0032981">
    <property type="term" value="P:mitochondrial respiratory chain complex I assembly"/>
    <property type="evidence" value="ECO:0007669"/>
    <property type="project" value="TreeGrafter"/>
</dbReference>
<dbReference type="EMBL" id="JH767188">
    <property type="protein sequence ID" value="EQC29024.1"/>
    <property type="molecule type" value="Genomic_DNA"/>
</dbReference>
<keyword evidence="6" id="KW-1185">Reference proteome</keyword>
<proteinExistence type="predicted"/>
<comment type="function">
    <text evidence="3">Required for the assembly of the mitochondrial membrane respiratory chain NADH dehydrogenase (Complex I). Involved in mid-late stages of complex I assembly.</text>
</comment>
<accession>T0PU47</accession>
<dbReference type="Proteomes" id="UP000030762">
    <property type="component" value="Unassembled WGS sequence"/>
</dbReference>
<gene>
    <name evidence="5" type="ORF">SDRG_13180</name>
</gene>
<dbReference type="InParanoid" id="T0PU47"/>
<evidence type="ECO:0000313" key="5">
    <source>
        <dbReference type="EMBL" id="EQC29024.1"/>
    </source>
</evidence>
<dbReference type="GeneID" id="19953907"/>
<evidence type="ECO:0000259" key="4">
    <source>
        <dbReference type="Pfam" id="PF01266"/>
    </source>
</evidence>
<dbReference type="InterPro" id="IPR036188">
    <property type="entry name" value="FAD/NAD-bd_sf"/>
</dbReference>
<dbReference type="eggNOG" id="KOG2853">
    <property type="taxonomic scope" value="Eukaryota"/>
</dbReference>
<dbReference type="GO" id="GO:0016491">
    <property type="term" value="F:oxidoreductase activity"/>
    <property type="evidence" value="ECO:0007669"/>
    <property type="project" value="UniProtKB-KW"/>
</dbReference>
<dbReference type="GO" id="GO:0005739">
    <property type="term" value="C:mitochondrion"/>
    <property type="evidence" value="ECO:0007669"/>
    <property type="project" value="GOC"/>
</dbReference>
<evidence type="ECO:0000256" key="3">
    <source>
        <dbReference type="ARBA" id="ARBA00046185"/>
    </source>
</evidence>
<dbReference type="PROSITE" id="PS51257">
    <property type="entry name" value="PROKAR_LIPOPROTEIN"/>
    <property type="match status" value="1"/>
</dbReference>
<protein>
    <recommendedName>
        <fullName evidence="2">FAD-dependent oxidoreductase domain-containing protein 1</fullName>
    </recommendedName>
</protein>
<organism evidence="5 6">
    <name type="scientific">Saprolegnia diclina (strain VS20)</name>
    <dbReference type="NCBI Taxonomy" id="1156394"/>
    <lineage>
        <taxon>Eukaryota</taxon>
        <taxon>Sar</taxon>
        <taxon>Stramenopiles</taxon>
        <taxon>Oomycota</taxon>
        <taxon>Saprolegniomycetes</taxon>
        <taxon>Saprolegniales</taxon>
        <taxon>Saprolegniaceae</taxon>
        <taxon>Saprolegnia</taxon>
    </lineage>
</organism>
<dbReference type="OrthoDB" id="424974at2759"/>
<dbReference type="SUPFAM" id="SSF51905">
    <property type="entry name" value="FAD/NAD(P)-binding domain"/>
    <property type="match status" value="1"/>
</dbReference>
<feature type="domain" description="FAD dependent oxidoreductase" evidence="4">
    <location>
        <begin position="8"/>
        <end position="380"/>
    </location>
</feature>
<evidence type="ECO:0000256" key="2">
    <source>
        <dbReference type="ARBA" id="ARBA00039785"/>
    </source>
</evidence>
<dbReference type="Pfam" id="PF01266">
    <property type="entry name" value="DAO"/>
    <property type="match status" value="1"/>
</dbReference>
<dbReference type="PANTHER" id="PTHR13847:SF287">
    <property type="entry name" value="FAD-DEPENDENT OXIDOREDUCTASE DOMAIN-CONTAINING PROTEIN 1"/>
    <property type="match status" value="1"/>
</dbReference>
<dbReference type="OMA" id="PDHNALI"/>
<dbReference type="Gene3D" id="3.30.9.10">
    <property type="entry name" value="D-Amino Acid Oxidase, subunit A, domain 2"/>
    <property type="match status" value="1"/>
</dbReference>
<name>T0PU47_SAPDV</name>
<dbReference type="InterPro" id="IPR006076">
    <property type="entry name" value="FAD-dep_OxRdtase"/>
</dbReference>
<dbReference type="AlphaFoldDB" id="T0PU47"/>